<keyword evidence="3" id="KW-0547">Nucleotide-binding</keyword>
<evidence type="ECO:0000256" key="2">
    <source>
        <dbReference type="SAM" id="MobiDB-lite"/>
    </source>
</evidence>
<accession>A0A7Z1DUK3</accession>
<evidence type="ECO:0000313" key="4">
    <source>
        <dbReference type="Proteomes" id="UP000216984"/>
    </source>
</evidence>
<dbReference type="GO" id="GO:0005524">
    <property type="term" value="F:ATP binding"/>
    <property type="evidence" value="ECO:0007669"/>
    <property type="project" value="UniProtKB-KW"/>
</dbReference>
<protein>
    <submittedName>
        <fullName evidence="3">ATP-binding protein</fullName>
    </submittedName>
</protein>
<feature type="coiled-coil region" evidence="1">
    <location>
        <begin position="705"/>
        <end position="732"/>
    </location>
</feature>
<evidence type="ECO:0000313" key="3">
    <source>
        <dbReference type="EMBL" id="OZC35135.1"/>
    </source>
</evidence>
<dbReference type="InterPro" id="IPR021979">
    <property type="entry name" value="DUF3584"/>
</dbReference>
<keyword evidence="3" id="KW-0067">ATP-binding</keyword>
<feature type="coiled-coil region" evidence="1">
    <location>
        <begin position="384"/>
        <end position="411"/>
    </location>
</feature>
<reference evidence="3 4" key="1">
    <citation type="submission" date="2017-06" db="EMBL/GenBank/DDBJ databases">
        <title>Draft genome sequence of the halophilic bacterium Marinobacter vinifirmus FB1.</title>
        <authorList>
            <person name="Stepanov V.G."/>
            <person name="Roberts D.J."/>
            <person name="Fox G.E."/>
        </authorList>
    </citation>
    <scope>NUCLEOTIDE SEQUENCE [LARGE SCALE GENOMIC DNA]</scope>
    <source>
        <strain evidence="3 4">FB1</strain>
    </source>
</reference>
<feature type="region of interest" description="Disordered" evidence="2">
    <location>
        <begin position="421"/>
        <end position="502"/>
    </location>
</feature>
<gene>
    <name evidence="3" type="ORF">B9Q17_06445</name>
</gene>
<feature type="region of interest" description="Disordered" evidence="2">
    <location>
        <begin position="647"/>
        <end position="676"/>
    </location>
</feature>
<evidence type="ECO:0000256" key="1">
    <source>
        <dbReference type="SAM" id="Coils"/>
    </source>
</evidence>
<feature type="compositionally biased region" description="Basic and acidic residues" evidence="2">
    <location>
        <begin position="454"/>
        <end position="488"/>
    </location>
</feature>
<dbReference type="AlphaFoldDB" id="A0A7Z1DUK3"/>
<feature type="coiled-coil region" evidence="1">
    <location>
        <begin position="306"/>
        <end position="333"/>
    </location>
</feature>
<keyword evidence="1" id="KW-0175">Coiled coil</keyword>
<dbReference type="Proteomes" id="UP000216984">
    <property type="component" value="Unassembled WGS sequence"/>
</dbReference>
<comment type="caution">
    <text evidence="3">The sequence shown here is derived from an EMBL/GenBank/DDBJ whole genome shotgun (WGS) entry which is preliminary data.</text>
</comment>
<name>A0A7Z1DUK3_9GAMM</name>
<feature type="coiled-coil region" evidence="1">
    <location>
        <begin position="805"/>
        <end position="939"/>
    </location>
</feature>
<dbReference type="EMBL" id="NEFY01000015">
    <property type="protein sequence ID" value="OZC35135.1"/>
    <property type="molecule type" value="Genomic_DNA"/>
</dbReference>
<keyword evidence="4" id="KW-1185">Reference proteome</keyword>
<sequence>MGGILPRQAILKIIGDSRVTATEQCYGLQSIILHHSFDQVKGRTVRINCAERTHIGGVNGAGKTSVLSLIPAFFGEEPERIVSKGSGRLSFVDYYLPSQQSLVIFEYTRYSGVCCAIMYRHPTGKLCYRFVEGAADETFFAPGVIEELQAGSTHDLIFSKLQELGKKPSQMVDTITNYRAIIQRNQKLIKRNPADARKLRALAADYGLGSANTQMSHIDRLTHVVLNKNRLMSSFKTMIVETQFENIHLHGRPRAIDEKDLVKDIKSLKAFEKQEPKIRDCLVKEAERKAIETRMGQTVSNLVETVDVEEAKRKEYLQVAEQVEEALRTKEDAFNQQDGELGRRQAEKEHQWEVKDKDLQSIYEARDQFETAQLPELVQAATTVGELRTRLRNAEADLASLTDKVTQIDSEYNTETAAITHQHTKAQAGRQSRIDGASNAHKDAKGAHESAIGKLEREKLEKVAEYKESRRADEHEIRDGLSRGKTLLEHQGPTQQEQGSIEEAESALNLANEQLTKVVDEFNEAREQSQHANRDREHSQRSLGEAEDALEVLNHKVDSLQRQITPDDSSWLSSLRKEDPKWALGLAKVINPDLLERKDLNPQFEHTAPEQQSAVMGWNLDLTVLPVPEFAVSEEELQERLKQLDDRRNQARKARDAAEKDAETCNKAHQERVREEDRLTTERRLMDDMVGRLRGELKQIRSDVKTAITDRRRSQQELVAELEKRLASYNDETISEAKSIEGRFSQRRMDLIGLWADEEEKLKSQIADAQRLFDEAEVDHEQRLASKKTAYEQRLSEEGIDPLEVRKAKNKVDALKAQLQRIESAEDDIRRYQHWLKNDWARVDGLTATCHQLKTEEEQLAQKRKAAELAQVDVRKEHYAKIKSAKEQARTIKGQIEEANGILGKVQISTELPGLPGNIQNLTRELQDAFGKLTELRRDVLAAFRSAQGVLNQYPDSQIQKSWQKLRELRRSRLSPSESEFDEPFMLAQVEDLRYLLDQDIPHLRQTLIEQFSNEAGKVCDYFDGLETVMREVSSVSRTLRQKINTDQQIDSLSDIQVVLKPRIEDDDSWAPLKAFTVQWRDWQASHRREIPSDAVLSAFQLVTATLSSANLGESIESMVDMHLTMKENGRDAVIRNDNDFLNASSQGLTYLAIMAVFMGLTRYLCPDNNTRITWPIDELGTLSPNNIARLADMLEHNNLTMVSACPKLDRPLRKFFENKVSIQKGRIHNFEQAAPGTSQKALLSRLTKPSASAVSEGTDYAE</sequence>
<proteinExistence type="predicted"/>
<organism evidence="3 4">
    <name type="scientific">Marinobacter vinifirmus</name>
    <dbReference type="NCBI Taxonomy" id="355591"/>
    <lineage>
        <taxon>Bacteria</taxon>
        <taxon>Pseudomonadati</taxon>
        <taxon>Pseudomonadota</taxon>
        <taxon>Gammaproteobacteria</taxon>
        <taxon>Pseudomonadales</taxon>
        <taxon>Marinobacteraceae</taxon>
        <taxon>Marinobacter</taxon>
    </lineage>
</organism>
<dbReference type="Pfam" id="PF12128">
    <property type="entry name" value="DUF3584"/>
    <property type="match status" value="1"/>
</dbReference>